<evidence type="ECO:0000313" key="4">
    <source>
        <dbReference type="EMBL" id="MFD2589758.1"/>
    </source>
</evidence>
<dbReference type="PROSITE" id="PS50293">
    <property type="entry name" value="TPR_REGION"/>
    <property type="match status" value="1"/>
</dbReference>
<organism evidence="4 5">
    <name type="scientific">Aquimarina hainanensis</name>
    <dbReference type="NCBI Taxonomy" id="1578017"/>
    <lineage>
        <taxon>Bacteria</taxon>
        <taxon>Pseudomonadati</taxon>
        <taxon>Bacteroidota</taxon>
        <taxon>Flavobacteriia</taxon>
        <taxon>Flavobacteriales</taxon>
        <taxon>Flavobacteriaceae</taxon>
        <taxon>Aquimarina</taxon>
    </lineage>
</organism>
<dbReference type="EMBL" id="JBHULX010000002">
    <property type="protein sequence ID" value="MFD2589758.1"/>
    <property type="molecule type" value="Genomic_DNA"/>
</dbReference>
<dbReference type="GO" id="GO:0016301">
    <property type="term" value="F:kinase activity"/>
    <property type="evidence" value="ECO:0007669"/>
    <property type="project" value="UniProtKB-KW"/>
</dbReference>
<evidence type="ECO:0000256" key="2">
    <source>
        <dbReference type="SAM" id="Phobius"/>
    </source>
</evidence>
<keyword evidence="4" id="KW-0808">Transferase</keyword>
<dbReference type="RefSeq" id="WP_378256353.1">
    <property type="nucleotide sequence ID" value="NZ_JBHSJV010000001.1"/>
</dbReference>
<evidence type="ECO:0000259" key="3">
    <source>
        <dbReference type="Pfam" id="PF06580"/>
    </source>
</evidence>
<dbReference type="PANTHER" id="PTHR34220:SF7">
    <property type="entry name" value="SENSOR HISTIDINE KINASE YPDA"/>
    <property type="match status" value="1"/>
</dbReference>
<dbReference type="InterPro" id="IPR010559">
    <property type="entry name" value="Sig_transdc_His_kin_internal"/>
</dbReference>
<dbReference type="Gene3D" id="1.25.40.10">
    <property type="entry name" value="Tetratricopeptide repeat domain"/>
    <property type="match status" value="2"/>
</dbReference>
<accession>A0ABW5N575</accession>
<keyword evidence="5" id="KW-1185">Reference proteome</keyword>
<proteinExistence type="predicted"/>
<feature type="domain" description="Signal transduction histidine kinase internal region" evidence="3">
    <location>
        <begin position="411"/>
        <end position="490"/>
    </location>
</feature>
<feature type="transmembrane region" description="Helical" evidence="2">
    <location>
        <begin position="376"/>
        <end position="396"/>
    </location>
</feature>
<dbReference type="SUPFAM" id="SSF55874">
    <property type="entry name" value="ATPase domain of HSP90 chaperone/DNA topoisomerase II/histidine kinase"/>
    <property type="match status" value="1"/>
</dbReference>
<dbReference type="Pfam" id="PF06580">
    <property type="entry name" value="His_kinase"/>
    <property type="match status" value="1"/>
</dbReference>
<dbReference type="InterPro" id="IPR050640">
    <property type="entry name" value="Bact_2-comp_sensor_kinase"/>
</dbReference>
<protein>
    <submittedName>
        <fullName evidence="4">Histidine kinase</fullName>
    </submittedName>
</protein>
<keyword evidence="2" id="KW-1133">Transmembrane helix</keyword>
<dbReference type="Gene3D" id="3.30.565.10">
    <property type="entry name" value="Histidine kinase-like ATPase, C-terminal domain"/>
    <property type="match status" value="1"/>
</dbReference>
<dbReference type="PROSITE" id="PS50005">
    <property type="entry name" value="TPR"/>
    <property type="match status" value="1"/>
</dbReference>
<sequence>MIFRIILVYIWIGGVGISLWSQDTNSVQLENLSKKAETLKKKKDLVNYRFVLKQIAILAEKEKKDTVLLEAYKNTGKSFEKNKDSVLHYDKEGKRIADQLGNKKYSTEFTYLIAQTEVERGNYKVAYELFLKAEQEASEKQYSFLPNLQTAFAELHYRMEEYEMSFEKLKKAGILFKKLQNDLGESSIYNNLGILYKSRKIFDSSLYYHQKSIAISLKNKDTVGIAYSYNNMGVTYMNMEKDTLAMTYFEKALHIKPDNPTHSLISNYGTVMIKLKKYEVAERFLKEVLNTTYELQLKVTVLGELQKIQKKRGAYKKALYYANMESVLKDQLMDDKKFLEISKLKASYELKHKNAEIAHLKEKNKYQELANRQNRILIVVLVIGIFLVIISGFLYTRSIKFRDLSRQLSLQQRLLRSQMNPHFLFNSMAAIQTFILRNENKKAASYLAKFSKLMRVILENSREDQVNFKTELYALEAYLSLQKLRFQNRLQYEIIVDDELEEEEYVIPPMLFQPFVENAIEHGFSGDKEGLLTITFSLREKTILCTVRDNGIGYSKTKKNKGRKSLSMAITRERLEIFSKKIKKPLHLVVEDRGTEEAAKGTIVKLDIPIITI</sequence>
<reference evidence="5" key="1">
    <citation type="journal article" date="2019" name="Int. J. Syst. Evol. Microbiol.">
        <title>The Global Catalogue of Microorganisms (GCM) 10K type strain sequencing project: providing services to taxonomists for standard genome sequencing and annotation.</title>
        <authorList>
            <consortium name="The Broad Institute Genomics Platform"/>
            <consortium name="The Broad Institute Genome Sequencing Center for Infectious Disease"/>
            <person name="Wu L."/>
            <person name="Ma J."/>
        </authorList>
    </citation>
    <scope>NUCLEOTIDE SEQUENCE [LARGE SCALE GENOMIC DNA]</scope>
    <source>
        <strain evidence="5">KCTC 42423</strain>
    </source>
</reference>
<dbReference type="InterPro" id="IPR019734">
    <property type="entry name" value="TPR_rpt"/>
</dbReference>
<dbReference type="PANTHER" id="PTHR34220">
    <property type="entry name" value="SENSOR HISTIDINE KINASE YPDA"/>
    <property type="match status" value="1"/>
</dbReference>
<comment type="caution">
    <text evidence="4">The sequence shown here is derived from an EMBL/GenBank/DDBJ whole genome shotgun (WGS) entry which is preliminary data.</text>
</comment>
<keyword evidence="1" id="KW-0802">TPR repeat</keyword>
<keyword evidence="2" id="KW-0812">Transmembrane</keyword>
<dbReference type="InterPro" id="IPR011990">
    <property type="entry name" value="TPR-like_helical_dom_sf"/>
</dbReference>
<keyword evidence="4" id="KW-0418">Kinase</keyword>
<evidence type="ECO:0000313" key="5">
    <source>
        <dbReference type="Proteomes" id="UP001597459"/>
    </source>
</evidence>
<evidence type="ECO:0000256" key="1">
    <source>
        <dbReference type="PROSITE-ProRule" id="PRU00339"/>
    </source>
</evidence>
<dbReference type="SUPFAM" id="SSF48452">
    <property type="entry name" value="TPR-like"/>
    <property type="match status" value="1"/>
</dbReference>
<feature type="repeat" description="TPR" evidence="1">
    <location>
        <begin position="226"/>
        <end position="259"/>
    </location>
</feature>
<dbReference type="SMART" id="SM00028">
    <property type="entry name" value="TPR"/>
    <property type="match status" value="3"/>
</dbReference>
<gene>
    <name evidence="4" type="ORF">ACFSTE_02880</name>
</gene>
<keyword evidence="2" id="KW-0472">Membrane</keyword>
<dbReference type="Proteomes" id="UP001597459">
    <property type="component" value="Unassembled WGS sequence"/>
</dbReference>
<dbReference type="InterPro" id="IPR036890">
    <property type="entry name" value="HATPase_C_sf"/>
</dbReference>
<name>A0ABW5N575_9FLAO</name>
<dbReference type="Pfam" id="PF00515">
    <property type="entry name" value="TPR_1"/>
    <property type="match status" value="1"/>
</dbReference>